<protein>
    <recommendedName>
        <fullName evidence="4">Outer membrane insertion protein</fullName>
    </recommendedName>
</protein>
<feature type="signal peptide" evidence="1">
    <location>
        <begin position="1"/>
        <end position="26"/>
    </location>
</feature>
<dbReference type="RefSeq" id="WP_012625039.1">
    <property type="nucleotide sequence ID" value="NZ_FPIW01000118.1"/>
</dbReference>
<feature type="chain" id="PRO_5041685818" description="Outer membrane insertion protein" evidence="1">
    <location>
        <begin position="27"/>
        <end position="510"/>
    </location>
</feature>
<comment type="caution">
    <text evidence="2">The sequence shown here is derived from an EMBL/GenBank/DDBJ whole genome shotgun (WGS) entry which is preliminary data.</text>
</comment>
<accession>A0AA94L3L5</accession>
<name>A0AA94L3L5_DESDE</name>
<evidence type="ECO:0000313" key="3">
    <source>
        <dbReference type="Proteomes" id="UP000182680"/>
    </source>
</evidence>
<sequence length="510" mass="56480">MRTIGKKLSGLLLCCMAVLVPARGHAVDFKVKGAFEIGFETSNVIPLGVHGNDTFQALQRLRTQIDAVASENVSGSLLITVGTNGQYWGSAKDGAALGADGNNVVGIRAAYIDWLVPKTEAKVRMGIQPMLLPGFVTDWSAVYGQFSAGVTVNTPVYKNDDFSVGATAFWGRPYNDNSQNTQAGRLDKNYLDNLDIFALVLPVKAEGLKVSPWGMYALIGENSLRGINDYAGQREPAIYAPRGGLMPILGSGMNYFQTFEKNYRNANNTWGNGWWGGITVNLSQWEPWDIAFDATYGYVDMGELQNYNLFDPKGAGKTFQLRREGWYAAMRVDYKLDWGTPGILAWYGSGDDDNPYNGSERLPVFNSPWPVTPLGFGGGFFDLDTWKVLGHNPGGMAGIVGSLKDVSLIDDLKHTLKFAYFWGTNSADMPKNANMTSYPTRADGPMAYLTTTDHAWEASLSNTYKIYENFHVNLEGSYVKLYLDPDTWHGVEDSQYEDNWRVSVTFRYTF</sequence>
<reference evidence="3" key="1">
    <citation type="submission" date="2016-11" db="EMBL/GenBank/DDBJ databases">
        <authorList>
            <person name="Jaros S."/>
            <person name="Januszkiewicz K."/>
            <person name="Wedrychowicz H."/>
        </authorList>
    </citation>
    <scope>NUCLEOTIDE SEQUENCE [LARGE SCALE GENOMIC DNA]</scope>
    <source>
        <strain evidence="3">DSM 7057</strain>
    </source>
</reference>
<dbReference type="EMBL" id="FPIW01000118">
    <property type="protein sequence ID" value="SFW75446.1"/>
    <property type="molecule type" value="Genomic_DNA"/>
</dbReference>
<keyword evidence="1" id="KW-0732">Signal</keyword>
<proteinExistence type="predicted"/>
<gene>
    <name evidence="2" type="ORF">SAMN02910291_02923</name>
</gene>
<evidence type="ECO:0008006" key="4">
    <source>
        <dbReference type="Google" id="ProtNLM"/>
    </source>
</evidence>
<dbReference type="InterPro" id="IPR059232">
    <property type="entry name" value="Porin_put"/>
</dbReference>
<evidence type="ECO:0000256" key="1">
    <source>
        <dbReference type="SAM" id="SignalP"/>
    </source>
</evidence>
<dbReference type="AlphaFoldDB" id="A0AA94L3L5"/>
<dbReference type="NCBIfam" id="NF033939">
    <property type="entry name" value="DESULF_POR1"/>
    <property type="match status" value="1"/>
</dbReference>
<evidence type="ECO:0000313" key="2">
    <source>
        <dbReference type="EMBL" id="SFW75446.1"/>
    </source>
</evidence>
<dbReference type="Proteomes" id="UP000182680">
    <property type="component" value="Unassembled WGS sequence"/>
</dbReference>
<organism evidence="2 3">
    <name type="scientific">Desulfovibrio desulfuricans</name>
    <dbReference type="NCBI Taxonomy" id="876"/>
    <lineage>
        <taxon>Bacteria</taxon>
        <taxon>Pseudomonadati</taxon>
        <taxon>Thermodesulfobacteriota</taxon>
        <taxon>Desulfovibrionia</taxon>
        <taxon>Desulfovibrionales</taxon>
        <taxon>Desulfovibrionaceae</taxon>
        <taxon>Desulfovibrio</taxon>
    </lineage>
</organism>